<evidence type="ECO:0000256" key="1">
    <source>
        <dbReference type="SAM" id="Phobius"/>
    </source>
</evidence>
<dbReference type="PANTHER" id="PTHR30336:SF4">
    <property type="entry name" value="ENVELOPE BIOGENESIS FACTOR ELYC"/>
    <property type="match status" value="1"/>
</dbReference>
<dbReference type="Pfam" id="PF02698">
    <property type="entry name" value="DUF218"/>
    <property type="match status" value="1"/>
</dbReference>
<dbReference type="CDD" id="cd06259">
    <property type="entry name" value="YdcF-like"/>
    <property type="match status" value="1"/>
</dbReference>
<dbReference type="GO" id="GO:0000270">
    <property type="term" value="P:peptidoglycan metabolic process"/>
    <property type="evidence" value="ECO:0007669"/>
    <property type="project" value="TreeGrafter"/>
</dbReference>
<dbReference type="InterPro" id="IPR051599">
    <property type="entry name" value="Cell_Envelope_Assoc"/>
</dbReference>
<name>A0AAQ1GKS7_9BURK</name>
<accession>A0AAQ1GKS7</accession>
<feature type="transmembrane region" description="Helical" evidence="1">
    <location>
        <begin position="37"/>
        <end position="59"/>
    </location>
</feature>
<dbReference type="AlphaFoldDB" id="A0AAQ1GKS7"/>
<organism evidence="3 4">
    <name type="scientific">Paraburkholderia tropica</name>
    <dbReference type="NCBI Taxonomy" id="92647"/>
    <lineage>
        <taxon>Bacteria</taxon>
        <taxon>Pseudomonadati</taxon>
        <taxon>Pseudomonadota</taxon>
        <taxon>Betaproteobacteria</taxon>
        <taxon>Burkholderiales</taxon>
        <taxon>Burkholderiaceae</taxon>
        <taxon>Paraburkholderia</taxon>
    </lineage>
</organism>
<dbReference type="GO" id="GO:0043164">
    <property type="term" value="P:Gram-negative-bacterium-type cell wall biogenesis"/>
    <property type="evidence" value="ECO:0007669"/>
    <property type="project" value="TreeGrafter"/>
</dbReference>
<keyword evidence="1" id="KW-1133">Transmembrane helix</keyword>
<dbReference type="Proteomes" id="UP000183529">
    <property type="component" value="Unassembled WGS sequence"/>
</dbReference>
<dbReference type="InterPro" id="IPR014729">
    <property type="entry name" value="Rossmann-like_a/b/a_fold"/>
</dbReference>
<gene>
    <name evidence="3" type="ORF">SAMN05216550_11715</name>
</gene>
<dbReference type="Gene3D" id="3.40.50.620">
    <property type="entry name" value="HUPs"/>
    <property type="match status" value="1"/>
</dbReference>
<evidence type="ECO:0000313" key="3">
    <source>
        <dbReference type="EMBL" id="SEK08743.1"/>
    </source>
</evidence>
<feature type="transmembrane region" description="Helical" evidence="1">
    <location>
        <begin position="12"/>
        <end position="31"/>
    </location>
</feature>
<dbReference type="EMBL" id="FNZM01000017">
    <property type="protein sequence ID" value="SEK08743.1"/>
    <property type="molecule type" value="Genomic_DNA"/>
</dbReference>
<sequence>MHASSRKQYVTSFKLILIGLFFLVIALFVLWRNGRRLVAGVAIVLFGLLATGWLALPLVDLAQPSSYRTPYDPAATPLEAFGARTAIVMLGGGTETGDDGTLVPKHDVYARIALAASLDARCRVAGRVCRVIVSGGNPQHHAASEADTYAPLLLRAGVPPADLVLENRSLTTWENARNVAPIVHAERADTLFLVTSAYHMPRAMLDFHRFEMEPAPAVSSVRHVRAGIQPRLTNLQDAEVALHELIGIAQFYVYRMIGWF</sequence>
<proteinExistence type="predicted"/>
<dbReference type="InterPro" id="IPR003848">
    <property type="entry name" value="DUF218"/>
</dbReference>
<keyword evidence="1" id="KW-0472">Membrane</keyword>
<evidence type="ECO:0000259" key="2">
    <source>
        <dbReference type="Pfam" id="PF02698"/>
    </source>
</evidence>
<feature type="domain" description="DUF218" evidence="2">
    <location>
        <begin position="86"/>
        <end position="247"/>
    </location>
</feature>
<reference evidence="3 4" key="1">
    <citation type="submission" date="2016-10" db="EMBL/GenBank/DDBJ databases">
        <authorList>
            <person name="Varghese N."/>
            <person name="Submissions S."/>
        </authorList>
    </citation>
    <scope>NUCLEOTIDE SEQUENCE [LARGE SCALE GENOMIC DNA]</scope>
    <source>
        <strain evidence="3 4">LMG 22274</strain>
    </source>
</reference>
<comment type="caution">
    <text evidence="3">The sequence shown here is derived from an EMBL/GenBank/DDBJ whole genome shotgun (WGS) entry which is preliminary data.</text>
</comment>
<dbReference type="GO" id="GO:0005886">
    <property type="term" value="C:plasma membrane"/>
    <property type="evidence" value="ECO:0007669"/>
    <property type="project" value="TreeGrafter"/>
</dbReference>
<dbReference type="PANTHER" id="PTHR30336">
    <property type="entry name" value="INNER MEMBRANE PROTEIN, PROBABLE PERMEASE"/>
    <property type="match status" value="1"/>
</dbReference>
<keyword evidence="1" id="KW-0812">Transmembrane</keyword>
<evidence type="ECO:0000313" key="4">
    <source>
        <dbReference type="Proteomes" id="UP000183529"/>
    </source>
</evidence>
<protein>
    <submittedName>
        <fullName evidence="3">Uncharacterized SAM-binding protein YcdF, DUF218 family</fullName>
    </submittedName>
</protein>